<gene>
    <name evidence="17" type="ORF">DAPPUDRAFT_303502</name>
</gene>
<dbReference type="FunFam" id="3.30.420.10:FF:000232">
    <property type="entry name" value="DNA polymerase"/>
    <property type="match status" value="1"/>
</dbReference>
<dbReference type="SUPFAM" id="SSF56672">
    <property type="entry name" value="DNA/RNA polymerases"/>
    <property type="match status" value="1"/>
</dbReference>
<evidence type="ECO:0000256" key="8">
    <source>
        <dbReference type="ARBA" id="ARBA00022932"/>
    </source>
</evidence>
<dbReference type="InterPro" id="IPR017964">
    <property type="entry name" value="DNA-dir_DNA_pol_B_CS"/>
</dbReference>
<comment type="subcellular location">
    <subcellularLocation>
        <location evidence="13">Nucleus</location>
    </subcellularLocation>
</comment>
<dbReference type="PROSITE" id="PS00116">
    <property type="entry name" value="DNA_POLYMERASE_B"/>
    <property type="match status" value="1"/>
</dbReference>
<dbReference type="InterPro" id="IPR012337">
    <property type="entry name" value="RNaseH-like_sf"/>
</dbReference>
<dbReference type="SMART" id="SM00486">
    <property type="entry name" value="POLBc"/>
    <property type="match status" value="1"/>
</dbReference>
<dbReference type="InterPro" id="IPR006172">
    <property type="entry name" value="DNA-dir_DNA_pol_B"/>
</dbReference>
<dbReference type="InterPro" id="IPR006134">
    <property type="entry name" value="DNA-dir_DNA_pol_B_multi_dom"/>
</dbReference>
<keyword evidence="10 13" id="KW-0411">Iron-sulfur</keyword>
<feature type="domain" description="DNA-directed DNA polymerase family B exonuclease" evidence="15">
    <location>
        <begin position="25"/>
        <end position="144"/>
    </location>
</feature>
<keyword evidence="18" id="KW-1185">Reference proteome</keyword>
<accession>E9GGQ5</accession>
<keyword evidence="13" id="KW-0004">4Fe-4S</keyword>
<dbReference type="GO" id="GO:0051539">
    <property type="term" value="F:4 iron, 4 sulfur cluster binding"/>
    <property type="evidence" value="ECO:0007669"/>
    <property type="project" value="UniProtKB-KW"/>
</dbReference>
<keyword evidence="13" id="KW-0863">Zinc-finger</keyword>
<dbReference type="FunFam" id="1.10.287.690:FF:000002">
    <property type="entry name" value="DNA polymerase zeta"/>
    <property type="match status" value="1"/>
</dbReference>
<dbReference type="Proteomes" id="UP000000305">
    <property type="component" value="Unassembled WGS sequence"/>
</dbReference>
<dbReference type="InParanoid" id="E9GGQ5"/>
<keyword evidence="13" id="KW-0235">DNA replication</keyword>
<dbReference type="eggNOG" id="KOG0968">
    <property type="taxonomic scope" value="Eukaryota"/>
</dbReference>
<evidence type="ECO:0000259" key="15">
    <source>
        <dbReference type="Pfam" id="PF03104"/>
    </source>
</evidence>
<dbReference type="STRING" id="6669.E9GGQ5"/>
<protein>
    <recommendedName>
        <fullName evidence="13">DNA polymerase</fullName>
        <ecNumber evidence="13">2.7.7.7</ecNumber>
    </recommendedName>
</protein>
<dbReference type="Pfam" id="PF14260">
    <property type="entry name" value="zf-C4pol"/>
    <property type="match status" value="1"/>
</dbReference>
<dbReference type="GO" id="GO:0003887">
    <property type="term" value="F:DNA-directed DNA polymerase activity"/>
    <property type="evidence" value="ECO:0007669"/>
    <property type="project" value="UniProtKB-KW"/>
</dbReference>
<feature type="domain" description="C4-type zinc-finger of DNA polymerase delta" evidence="16">
    <location>
        <begin position="705"/>
        <end position="774"/>
    </location>
</feature>
<evidence type="ECO:0000259" key="16">
    <source>
        <dbReference type="Pfam" id="PF14260"/>
    </source>
</evidence>
<reference evidence="17 18" key="1">
    <citation type="journal article" date="2011" name="Science">
        <title>The ecoresponsive genome of Daphnia pulex.</title>
        <authorList>
            <person name="Colbourne J.K."/>
            <person name="Pfrender M.E."/>
            <person name="Gilbert D."/>
            <person name="Thomas W.K."/>
            <person name="Tucker A."/>
            <person name="Oakley T.H."/>
            <person name="Tokishita S."/>
            <person name="Aerts A."/>
            <person name="Arnold G.J."/>
            <person name="Basu M.K."/>
            <person name="Bauer D.J."/>
            <person name="Caceres C.E."/>
            <person name="Carmel L."/>
            <person name="Casola C."/>
            <person name="Choi J.H."/>
            <person name="Detter J.C."/>
            <person name="Dong Q."/>
            <person name="Dusheyko S."/>
            <person name="Eads B.D."/>
            <person name="Frohlich T."/>
            <person name="Geiler-Samerotte K.A."/>
            <person name="Gerlach D."/>
            <person name="Hatcher P."/>
            <person name="Jogdeo S."/>
            <person name="Krijgsveld J."/>
            <person name="Kriventseva E.V."/>
            <person name="Kultz D."/>
            <person name="Laforsch C."/>
            <person name="Lindquist E."/>
            <person name="Lopez J."/>
            <person name="Manak J.R."/>
            <person name="Muller J."/>
            <person name="Pangilinan J."/>
            <person name="Patwardhan R.P."/>
            <person name="Pitluck S."/>
            <person name="Pritham E.J."/>
            <person name="Rechtsteiner A."/>
            <person name="Rho M."/>
            <person name="Rogozin I.B."/>
            <person name="Sakarya O."/>
            <person name="Salamov A."/>
            <person name="Schaack S."/>
            <person name="Shapiro H."/>
            <person name="Shiga Y."/>
            <person name="Skalitzky C."/>
            <person name="Smith Z."/>
            <person name="Souvorov A."/>
            <person name="Sung W."/>
            <person name="Tang Z."/>
            <person name="Tsuchiya D."/>
            <person name="Tu H."/>
            <person name="Vos H."/>
            <person name="Wang M."/>
            <person name="Wolf Y.I."/>
            <person name="Yamagata H."/>
            <person name="Yamada T."/>
            <person name="Ye Y."/>
            <person name="Shaw J.R."/>
            <person name="Andrews J."/>
            <person name="Crease T.J."/>
            <person name="Tang H."/>
            <person name="Lucas S.M."/>
            <person name="Robertson H.M."/>
            <person name="Bork P."/>
            <person name="Koonin E.V."/>
            <person name="Zdobnov E.M."/>
            <person name="Grigoriev I.V."/>
            <person name="Lynch M."/>
            <person name="Boore J.L."/>
        </authorList>
    </citation>
    <scope>NUCLEOTIDE SEQUENCE [LARGE SCALE GENOMIC DNA]</scope>
</reference>
<dbReference type="EC" id="2.7.7.7" evidence="13"/>
<comment type="cofactor">
    <cofactor evidence="1 13">
        <name>[4Fe-4S] cluster</name>
        <dbReference type="ChEBI" id="CHEBI:49883"/>
    </cofactor>
</comment>
<dbReference type="OMA" id="NAQYYIT"/>
<dbReference type="GO" id="GO:0008270">
    <property type="term" value="F:zinc ion binding"/>
    <property type="evidence" value="ECO:0007669"/>
    <property type="project" value="UniProtKB-KW"/>
</dbReference>
<keyword evidence="9 13" id="KW-0408">Iron</keyword>
<evidence type="ECO:0000256" key="2">
    <source>
        <dbReference type="ARBA" id="ARBA00005755"/>
    </source>
</evidence>
<feature type="domain" description="DNA-directed DNA polymerase family B multifunctional" evidence="14">
    <location>
        <begin position="209"/>
        <end position="659"/>
    </location>
</feature>
<evidence type="ECO:0000256" key="1">
    <source>
        <dbReference type="ARBA" id="ARBA00001966"/>
    </source>
</evidence>
<dbReference type="Gene3D" id="1.10.132.60">
    <property type="entry name" value="DNA polymerase family B, C-terminal domain"/>
    <property type="match status" value="1"/>
</dbReference>
<evidence type="ECO:0000313" key="18">
    <source>
        <dbReference type="Proteomes" id="UP000000305"/>
    </source>
</evidence>
<dbReference type="InterPro" id="IPR025687">
    <property type="entry name" value="Znf-C4pol"/>
</dbReference>
<dbReference type="Gene3D" id="3.30.420.10">
    <property type="entry name" value="Ribonuclease H-like superfamily/Ribonuclease H"/>
    <property type="match status" value="1"/>
</dbReference>
<dbReference type="EMBL" id="GL732543">
    <property type="protein sequence ID" value="EFX81445.1"/>
    <property type="molecule type" value="Genomic_DNA"/>
</dbReference>
<name>E9GGQ5_DAPPU</name>
<keyword evidence="13" id="KW-0539">Nucleus</keyword>
<keyword evidence="11" id="KW-0234">DNA repair</keyword>
<dbReference type="SUPFAM" id="SSF53098">
    <property type="entry name" value="Ribonuclease H-like"/>
    <property type="match status" value="1"/>
</dbReference>
<dbReference type="GO" id="GO:0016035">
    <property type="term" value="C:zeta DNA polymerase complex"/>
    <property type="evidence" value="ECO:0007669"/>
    <property type="project" value="InterPro"/>
</dbReference>
<dbReference type="OrthoDB" id="2414538at2759"/>
<dbReference type="HOGENOM" id="CLU_000203_4_0_1"/>
<dbReference type="PhylomeDB" id="E9GGQ5"/>
<evidence type="ECO:0000259" key="14">
    <source>
        <dbReference type="Pfam" id="PF00136"/>
    </source>
</evidence>
<dbReference type="AlphaFoldDB" id="E9GGQ5"/>
<evidence type="ECO:0000256" key="7">
    <source>
        <dbReference type="ARBA" id="ARBA00022833"/>
    </source>
</evidence>
<dbReference type="CDD" id="cd05778">
    <property type="entry name" value="DNA_polB_zeta_exo"/>
    <property type="match status" value="1"/>
</dbReference>
<dbReference type="Pfam" id="PF03104">
    <property type="entry name" value="DNA_pol_B_exo1"/>
    <property type="match status" value="1"/>
</dbReference>
<dbReference type="FunFam" id="1.10.132.60:FF:000005">
    <property type="entry name" value="Putative DNA polymerase zeta catalytic subunit"/>
    <property type="match status" value="1"/>
</dbReference>
<dbReference type="GO" id="GO:0003677">
    <property type="term" value="F:DNA binding"/>
    <property type="evidence" value="ECO:0007669"/>
    <property type="project" value="UniProtKB-KW"/>
</dbReference>
<dbReference type="Gene3D" id="1.10.287.690">
    <property type="entry name" value="Helix hairpin bin"/>
    <property type="match status" value="1"/>
</dbReference>
<keyword evidence="6" id="KW-0227">DNA damage</keyword>
<evidence type="ECO:0000256" key="3">
    <source>
        <dbReference type="ARBA" id="ARBA00022679"/>
    </source>
</evidence>
<keyword evidence="5 13" id="KW-0479">Metal-binding</keyword>
<organism evidence="17 18">
    <name type="scientific">Daphnia pulex</name>
    <name type="common">Water flea</name>
    <dbReference type="NCBI Taxonomy" id="6669"/>
    <lineage>
        <taxon>Eukaryota</taxon>
        <taxon>Metazoa</taxon>
        <taxon>Ecdysozoa</taxon>
        <taxon>Arthropoda</taxon>
        <taxon>Crustacea</taxon>
        <taxon>Branchiopoda</taxon>
        <taxon>Diplostraca</taxon>
        <taxon>Cladocera</taxon>
        <taxon>Anomopoda</taxon>
        <taxon>Daphniidae</taxon>
        <taxon>Daphnia</taxon>
    </lineage>
</organism>
<dbReference type="KEGG" id="dpx:DAPPUDRAFT_303502"/>
<sequence>MVTGVIIVDPEDAPGPNQRSRLLNRTAIVNFEVISVTSEFDLFQELAKLVNFWNPDIVVGYEIEMLSWGYLLQRGTVLGIHVQNQLSRIPGAFPDRHGGIPEDIIEGGYMVEKNSDITIGGRIVLNLWRILRVEIALQSYTFENMVFHILHRRVSTFPFEKLTRWWKSNHDRWQVVEHYVSRVRGNMELMEQLDVIGRTSELARLFGIQFYEVFTRGSQYRVESMMLRLAKPKNFIAVSPSVVQRSRMKAPEWLPLILEPESKFYTDPVLVLDFQSLYPSMIIAYNYCYSTCLGRTQLLGKNEPFEFGCTQLLIPPAVVRKLVKQDLVNISPAGAVFVKPEVRTGIIPQMLSEILNTRIMVKQSMKEYEGDTTLRRVFESRQLGLKLIANVTYGYTSANFSGRMPCVELGDSVVSKGRETLERAIHLIEERSEWKARVVYGDTDSVFVLLPGRSREEAFKIGDEIALTVTQANPQPVKLKFEKVYQPCILQTKKRYVGYKYESVNQKEPVYEAKGIETVRRDGCPAVVKLLERSLRVLFESCDVSKVKVYVQRQFTKILQNRNSLQDFIFAKEFRGREGYKPGACVPALEISKSQSRIDRRSEPRIGERVPYIVVYGSPGVPLIRLVVPANQLLIDTSLRLNAHYYITRAIIPALQRCLGLLGVDVLSWYQSLPRACAPPTSAVPSEDSNPRKATISQYFGSSVCLLCDDPILTNGLCAACGSSRQTSAFSLSAMQRLREKDYTELISLCQSCTGNARIERDCISMDCPVLYRRVKAFQNLQLVSKWRDALSLL</sequence>
<dbReference type="InterPro" id="IPR023211">
    <property type="entry name" value="DNA_pol_palm_dom_sf"/>
</dbReference>
<comment type="catalytic activity">
    <reaction evidence="12 13">
        <text>DNA(n) + a 2'-deoxyribonucleoside 5'-triphosphate = DNA(n+1) + diphosphate</text>
        <dbReference type="Rhea" id="RHEA:22508"/>
        <dbReference type="Rhea" id="RHEA-COMP:17339"/>
        <dbReference type="Rhea" id="RHEA-COMP:17340"/>
        <dbReference type="ChEBI" id="CHEBI:33019"/>
        <dbReference type="ChEBI" id="CHEBI:61560"/>
        <dbReference type="ChEBI" id="CHEBI:173112"/>
        <dbReference type="EC" id="2.7.7.7"/>
    </reaction>
</comment>
<dbReference type="InterPro" id="IPR030559">
    <property type="entry name" value="PolZ_Rev3"/>
</dbReference>
<dbReference type="CDD" id="cd05534">
    <property type="entry name" value="POLBc_zeta"/>
    <property type="match status" value="1"/>
</dbReference>
<dbReference type="GO" id="GO:0005634">
    <property type="term" value="C:nucleus"/>
    <property type="evidence" value="ECO:0007669"/>
    <property type="project" value="UniProtKB-SubCell"/>
</dbReference>
<proteinExistence type="inferred from homology"/>
<dbReference type="InterPro" id="IPR042087">
    <property type="entry name" value="DNA_pol_B_thumb"/>
</dbReference>
<dbReference type="InterPro" id="IPR043502">
    <property type="entry name" value="DNA/RNA_pol_sf"/>
</dbReference>
<evidence type="ECO:0000256" key="13">
    <source>
        <dbReference type="RuleBase" id="RU000442"/>
    </source>
</evidence>
<evidence type="ECO:0000256" key="4">
    <source>
        <dbReference type="ARBA" id="ARBA00022695"/>
    </source>
</evidence>
<dbReference type="InterPro" id="IPR006133">
    <property type="entry name" value="DNA-dir_DNA_pol_B_exonuc"/>
</dbReference>
<keyword evidence="8 13" id="KW-0239">DNA-directed DNA polymerase</keyword>
<evidence type="ECO:0000313" key="17">
    <source>
        <dbReference type="EMBL" id="EFX81445.1"/>
    </source>
</evidence>
<dbReference type="GO" id="GO:0006281">
    <property type="term" value="P:DNA repair"/>
    <property type="evidence" value="ECO:0007669"/>
    <property type="project" value="UniProtKB-KW"/>
</dbReference>
<keyword evidence="4 13" id="KW-0548">Nucleotidyltransferase</keyword>
<keyword evidence="7 13" id="KW-0862">Zinc</keyword>
<dbReference type="Gene3D" id="3.90.1600.10">
    <property type="entry name" value="Palm domain of DNA polymerase"/>
    <property type="match status" value="1"/>
</dbReference>
<evidence type="ECO:0000256" key="5">
    <source>
        <dbReference type="ARBA" id="ARBA00022723"/>
    </source>
</evidence>
<evidence type="ECO:0000256" key="11">
    <source>
        <dbReference type="ARBA" id="ARBA00023204"/>
    </source>
</evidence>
<evidence type="ECO:0000256" key="12">
    <source>
        <dbReference type="ARBA" id="ARBA00049244"/>
    </source>
</evidence>
<dbReference type="PANTHER" id="PTHR45812">
    <property type="entry name" value="DNA POLYMERASE ZETA CATALYTIC SUBUNIT"/>
    <property type="match status" value="1"/>
</dbReference>
<evidence type="ECO:0000256" key="6">
    <source>
        <dbReference type="ARBA" id="ARBA00022763"/>
    </source>
</evidence>
<dbReference type="GO" id="GO:0000166">
    <property type="term" value="F:nucleotide binding"/>
    <property type="evidence" value="ECO:0007669"/>
    <property type="project" value="InterPro"/>
</dbReference>
<keyword evidence="3 13" id="KW-0808">Transferase</keyword>
<dbReference type="PRINTS" id="PR00106">
    <property type="entry name" value="DNAPOLB"/>
</dbReference>
<dbReference type="PANTHER" id="PTHR45812:SF1">
    <property type="entry name" value="DNA POLYMERASE ZETA CATALYTIC SUBUNIT"/>
    <property type="match status" value="1"/>
</dbReference>
<evidence type="ECO:0000256" key="10">
    <source>
        <dbReference type="ARBA" id="ARBA00023014"/>
    </source>
</evidence>
<dbReference type="GO" id="GO:0006260">
    <property type="term" value="P:DNA replication"/>
    <property type="evidence" value="ECO:0007669"/>
    <property type="project" value="UniProtKB-KW"/>
</dbReference>
<dbReference type="GO" id="GO:0019985">
    <property type="term" value="P:translesion synthesis"/>
    <property type="evidence" value="ECO:0007669"/>
    <property type="project" value="InterPro"/>
</dbReference>
<evidence type="ECO:0000256" key="9">
    <source>
        <dbReference type="ARBA" id="ARBA00023004"/>
    </source>
</evidence>
<dbReference type="Pfam" id="PF00136">
    <property type="entry name" value="DNA_pol_B"/>
    <property type="match status" value="1"/>
</dbReference>
<dbReference type="InterPro" id="IPR036397">
    <property type="entry name" value="RNaseH_sf"/>
</dbReference>
<comment type="similarity">
    <text evidence="2 13">Belongs to the DNA polymerase type-B family.</text>
</comment>
<keyword evidence="13" id="KW-0238">DNA-binding</keyword>